<reference evidence="2 3" key="1">
    <citation type="submission" date="2014-04" db="EMBL/GenBank/DDBJ databases">
        <title>Evolutionary Origins and Diversification of the Mycorrhizal Mutualists.</title>
        <authorList>
            <consortium name="DOE Joint Genome Institute"/>
            <consortium name="Mycorrhizal Genomics Consortium"/>
            <person name="Kohler A."/>
            <person name="Kuo A."/>
            <person name="Nagy L.G."/>
            <person name="Floudas D."/>
            <person name="Copeland A."/>
            <person name="Barry K.W."/>
            <person name="Cichocki N."/>
            <person name="Veneault-Fourrey C."/>
            <person name="LaButti K."/>
            <person name="Lindquist E.A."/>
            <person name="Lipzen A."/>
            <person name="Lundell T."/>
            <person name="Morin E."/>
            <person name="Murat C."/>
            <person name="Riley R."/>
            <person name="Ohm R."/>
            <person name="Sun H."/>
            <person name="Tunlid A."/>
            <person name="Henrissat B."/>
            <person name="Grigoriev I.V."/>
            <person name="Hibbett D.S."/>
            <person name="Martin F."/>
        </authorList>
    </citation>
    <scope>NUCLEOTIDE SEQUENCE [LARGE SCALE GENOMIC DNA]</scope>
    <source>
        <strain evidence="2 3">Koide BX008</strain>
    </source>
</reference>
<keyword evidence="3" id="KW-1185">Reference proteome</keyword>
<dbReference type="InParanoid" id="A0A0C2WHP9"/>
<dbReference type="OrthoDB" id="3027935at2759"/>
<protein>
    <submittedName>
        <fullName evidence="2">Uncharacterized protein</fullName>
    </submittedName>
</protein>
<dbReference type="HOGENOM" id="CLU_1202301_0_0_1"/>
<feature type="region of interest" description="Disordered" evidence="1">
    <location>
        <begin position="70"/>
        <end position="139"/>
    </location>
</feature>
<gene>
    <name evidence="2" type="ORF">M378DRAFT_172929</name>
</gene>
<organism evidence="2 3">
    <name type="scientific">Amanita muscaria (strain Koide BX008)</name>
    <dbReference type="NCBI Taxonomy" id="946122"/>
    <lineage>
        <taxon>Eukaryota</taxon>
        <taxon>Fungi</taxon>
        <taxon>Dikarya</taxon>
        <taxon>Basidiomycota</taxon>
        <taxon>Agaricomycotina</taxon>
        <taxon>Agaricomycetes</taxon>
        <taxon>Agaricomycetidae</taxon>
        <taxon>Agaricales</taxon>
        <taxon>Pluteineae</taxon>
        <taxon>Amanitaceae</taxon>
        <taxon>Amanita</taxon>
    </lineage>
</organism>
<feature type="non-terminal residue" evidence="2">
    <location>
        <position position="1"/>
    </location>
</feature>
<dbReference type="Proteomes" id="UP000054549">
    <property type="component" value="Unassembled WGS sequence"/>
</dbReference>
<evidence type="ECO:0000256" key="1">
    <source>
        <dbReference type="SAM" id="MobiDB-lite"/>
    </source>
</evidence>
<evidence type="ECO:0000313" key="2">
    <source>
        <dbReference type="EMBL" id="KIL56171.1"/>
    </source>
</evidence>
<feature type="compositionally biased region" description="Polar residues" evidence="1">
    <location>
        <begin position="119"/>
        <end position="130"/>
    </location>
</feature>
<dbReference type="EMBL" id="KN818441">
    <property type="protein sequence ID" value="KIL56171.1"/>
    <property type="molecule type" value="Genomic_DNA"/>
</dbReference>
<accession>A0A0C2WHP9</accession>
<name>A0A0C2WHP9_AMAMK</name>
<dbReference type="AlphaFoldDB" id="A0A0C2WHP9"/>
<proteinExistence type="predicted"/>
<sequence>WSVVRLRAPEDNVNRHACALKREGTQTFIGYRLDPEEGKGEIVLGPQARFDVFRVTRMKKPSYIRVYTPPLEECCDDDPGSDDAQTQIAGPSDDAQSPIAGPSDDAQSQIAGPSDGESSDSTAETSTGTETKPDPPPAVEWYLGISVDLKVVIKPFPPMSECSAEMASKRPVWEFKSRKEAIRQDYPSFAPITGPRRDLSQANNPMHREYHMRHNLLTKFEREFWPTQRNS</sequence>
<evidence type="ECO:0000313" key="3">
    <source>
        <dbReference type="Proteomes" id="UP000054549"/>
    </source>
</evidence>